<dbReference type="SUPFAM" id="SSF54909">
    <property type="entry name" value="Dimeric alpha+beta barrel"/>
    <property type="match status" value="1"/>
</dbReference>
<keyword evidence="5" id="KW-0408">Iron</keyword>
<feature type="domain" description="Dyp-type peroxidase C-terminal" evidence="7">
    <location>
        <begin position="256"/>
        <end position="412"/>
    </location>
</feature>
<evidence type="ECO:0000256" key="2">
    <source>
        <dbReference type="ARBA" id="ARBA00022559"/>
    </source>
</evidence>
<dbReference type="GO" id="GO:0005829">
    <property type="term" value="C:cytosol"/>
    <property type="evidence" value="ECO:0007669"/>
    <property type="project" value="TreeGrafter"/>
</dbReference>
<comment type="caution">
    <text evidence="8">The sequence shown here is derived from an EMBL/GenBank/DDBJ whole genome shotgun (WGS) entry which is preliminary data.</text>
</comment>
<dbReference type="GO" id="GO:0004601">
    <property type="term" value="F:peroxidase activity"/>
    <property type="evidence" value="ECO:0007669"/>
    <property type="project" value="UniProtKB-KW"/>
</dbReference>
<dbReference type="GO" id="GO:0046872">
    <property type="term" value="F:metal ion binding"/>
    <property type="evidence" value="ECO:0007669"/>
    <property type="project" value="UniProtKB-KW"/>
</dbReference>
<evidence type="ECO:0000256" key="4">
    <source>
        <dbReference type="ARBA" id="ARBA00023002"/>
    </source>
</evidence>
<evidence type="ECO:0000256" key="5">
    <source>
        <dbReference type="ARBA" id="ARBA00023004"/>
    </source>
</evidence>
<protein>
    <recommendedName>
        <fullName evidence="7">Dyp-type peroxidase C-terminal domain-containing protein</fullName>
    </recommendedName>
</protein>
<evidence type="ECO:0000259" key="7">
    <source>
        <dbReference type="Pfam" id="PF20628"/>
    </source>
</evidence>
<dbReference type="InterPro" id="IPR011008">
    <property type="entry name" value="Dimeric_a/b-barrel"/>
</dbReference>
<sequence>MASKLSRCLFQRFLETTVTRRPSSFPVSSRSFYRGHTNSSSNAWTKISLPITGLVLGLAGGTWYFRRRSREGHLDLLAVRAAAAEHPCGDKPKSAGKECGKKPKVPGPCQKKKRKCAEPQANVISGLKKYSLFLWITLEPDADPTRHRTRRREIDEAIAATKGFDCEVDDEILAGVGFGPNFLSQNCLSPSKSFCYRSRKGKRGEMPSSNGDIFVHAKADSMGQLFDFCKTYLKNFPDDSVSEFEDLYGFSFRGTRDISGFLVNQTNRCREEGLREVAVECGTGGSYALAQKWVHDLCALDEEPCVLECYIGRKMEDRSELPDRTASSHLTRMTGSNEPMADPKYEIVQQQMSYGTLSERAGAFYLAFSNDPCVFDWMLDRMVGANCEDNAHDDLMRLSKNVKGTYYYFPGIKEIDAMKGGSS</sequence>
<dbReference type="STRING" id="188477.A0A3S0ZKW4"/>
<name>A0A3S0ZKW4_ELYCH</name>
<feature type="region of interest" description="Disordered" evidence="6">
    <location>
        <begin position="87"/>
        <end position="111"/>
    </location>
</feature>
<keyword evidence="2" id="KW-0575">Peroxidase</keyword>
<keyword evidence="9" id="KW-1185">Reference proteome</keyword>
<gene>
    <name evidence="8" type="ORF">EGW08_015008</name>
</gene>
<feature type="compositionally biased region" description="Basic and acidic residues" evidence="6">
    <location>
        <begin position="87"/>
        <end position="101"/>
    </location>
</feature>
<evidence type="ECO:0000256" key="6">
    <source>
        <dbReference type="SAM" id="MobiDB-lite"/>
    </source>
</evidence>
<dbReference type="PANTHER" id="PTHR30521">
    <property type="entry name" value="DEFERROCHELATASE/PEROXIDASE"/>
    <property type="match status" value="1"/>
</dbReference>
<dbReference type="InterPro" id="IPR048328">
    <property type="entry name" value="Dyp_perox_C"/>
</dbReference>
<organism evidence="8 9">
    <name type="scientific">Elysia chlorotica</name>
    <name type="common">Eastern emerald elysia</name>
    <name type="synonym">Sea slug</name>
    <dbReference type="NCBI Taxonomy" id="188477"/>
    <lineage>
        <taxon>Eukaryota</taxon>
        <taxon>Metazoa</taxon>
        <taxon>Spiralia</taxon>
        <taxon>Lophotrochozoa</taxon>
        <taxon>Mollusca</taxon>
        <taxon>Gastropoda</taxon>
        <taxon>Heterobranchia</taxon>
        <taxon>Euthyneura</taxon>
        <taxon>Panpulmonata</taxon>
        <taxon>Sacoglossa</taxon>
        <taxon>Placobranchoidea</taxon>
        <taxon>Plakobranchidae</taxon>
        <taxon>Elysia</taxon>
    </lineage>
</organism>
<dbReference type="EMBL" id="RQTK01000597">
    <property type="protein sequence ID" value="RUS77233.1"/>
    <property type="molecule type" value="Genomic_DNA"/>
</dbReference>
<dbReference type="Pfam" id="PF20628">
    <property type="entry name" value="Dyp_perox_C"/>
    <property type="match status" value="1"/>
</dbReference>
<evidence type="ECO:0000313" key="9">
    <source>
        <dbReference type="Proteomes" id="UP000271974"/>
    </source>
</evidence>
<proteinExistence type="predicted"/>
<evidence type="ECO:0000256" key="3">
    <source>
        <dbReference type="ARBA" id="ARBA00022723"/>
    </source>
</evidence>
<dbReference type="InterPro" id="IPR006314">
    <property type="entry name" value="Dyp_peroxidase"/>
</dbReference>
<dbReference type="PROSITE" id="PS51404">
    <property type="entry name" value="DYP_PEROXIDASE"/>
    <property type="match status" value="1"/>
</dbReference>
<accession>A0A3S0ZKW4</accession>
<dbReference type="Proteomes" id="UP000271974">
    <property type="component" value="Unassembled WGS sequence"/>
</dbReference>
<keyword evidence="4" id="KW-0560">Oxidoreductase</keyword>
<dbReference type="GO" id="GO:0020037">
    <property type="term" value="F:heme binding"/>
    <property type="evidence" value="ECO:0007669"/>
    <property type="project" value="InterPro"/>
</dbReference>
<dbReference type="AlphaFoldDB" id="A0A3S0ZKW4"/>
<keyword evidence="3" id="KW-0479">Metal-binding</keyword>
<dbReference type="OrthoDB" id="76259at2759"/>
<comment type="cofactor">
    <cofactor evidence="1">
        <name>heme b</name>
        <dbReference type="ChEBI" id="CHEBI:60344"/>
    </cofactor>
</comment>
<evidence type="ECO:0000313" key="8">
    <source>
        <dbReference type="EMBL" id="RUS77233.1"/>
    </source>
</evidence>
<dbReference type="PANTHER" id="PTHR30521:SF0">
    <property type="entry name" value="DYP-TYPE PEROXIDASE FAMILY PROTEIN"/>
    <property type="match status" value="1"/>
</dbReference>
<evidence type="ECO:0000256" key="1">
    <source>
        <dbReference type="ARBA" id="ARBA00001970"/>
    </source>
</evidence>
<reference evidence="8 9" key="1">
    <citation type="submission" date="2019-01" db="EMBL/GenBank/DDBJ databases">
        <title>A draft genome assembly of the solar-powered sea slug Elysia chlorotica.</title>
        <authorList>
            <person name="Cai H."/>
            <person name="Li Q."/>
            <person name="Fang X."/>
            <person name="Li J."/>
            <person name="Curtis N.E."/>
            <person name="Altenburger A."/>
            <person name="Shibata T."/>
            <person name="Feng M."/>
            <person name="Maeda T."/>
            <person name="Schwartz J.A."/>
            <person name="Shigenobu S."/>
            <person name="Lundholm N."/>
            <person name="Nishiyama T."/>
            <person name="Yang H."/>
            <person name="Hasebe M."/>
            <person name="Li S."/>
            <person name="Pierce S.K."/>
            <person name="Wang J."/>
        </authorList>
    </citation>
    <scope>NUCLEOTIDE SEQUENCE [LARGE SCALE GENOMIC DNA]</scope>
    <source>
        <strain evidence="8">EC2010</strain>
        <tissue evidence="8">Whole organism of an adult</tissue>
    </source>
</reference>